<dbReference type="SUPFAM" id="SSF52540">
    <property type="entry name" value="P-loop containing nucleoside triphosphate hydrolases"/>
    <property type="match status" value="1"/>
</dbReference>
<accession>A0A1H5RL90</accession>
<dbReference type="AlphaFoldDB" id="A0A1H5RL90"/>
<evidence type="ECO:0000313" key="1">
    <source>
        <dbReference type="EMBL" id="SEF39119.1"/>
    </source>
</evidence>
<dbReference type="OrthoDB" id="5288220at2"/>
<dbReference type="Gene3D" id="3.40.50.300">
    <property type="entry name" value="P-loop containing nucleotide triphosphate hydrolases"/>
    <property type="match status" value="1"/>
</dbReference>
<keyword evidence="2" id="KW-1185">Reference proteome</keyword>
<dbReference type="Pfam" id="PF05621">
    <property type="entry name" value="TniB"/>
    <property type="match status" value="1"/>
</dbReference>
<gene>
    <name evidence="1" type="ORF">SAMN05421751_1015</name>
</gene>
<reference evidence="1 2" key="1">
    <citation type="submission" date="2016-10" db="EMBL/GenBank/DDBJ databases">
        <authorList>
            <person name="de Groot N.N."/>
        </authorList>
    </citation>
    <scope>NUCLEOTIDE SEQUENCE [LARGE SCALE GENOMIC DNA]</scope>
    <source>
        <strain evidence="1 2">DSM 23413</strain>
    </source>
</reference>
<dbReference type="InterPro" id="IPR027417">
    <property type="entry name" value="P-loop_NTPase"/>
</dbReference>
<name>A0A1H5RL90_9RHOB</name>
<dbReference type="EMBL" id="FNVD01000001">
    <property type="protein sequence ID" value="SEF39119.1"/>
    <property type="molecule type" value="Genomic_DNA"/>
</dbReference>
<evidence type="ECO:0000313" key="2">
    <source>
        <dbReference type="Proteomes" id="UP000236742"/>
    </source>
</evidence>
<proteinExistence type="predicted"/>
<dbReference type="InterPro" id="IPR008868">
    <property type="entry name" value="TniB"/>
</dbReference>
<protein>
    <submittedName>
        <fullName evidence="1">TniB protein</fullName>
    </submittedName>
</protein>
<dbReference type="Proteomes" id="UP000236742">
    <property type="component" value="Unassembled WGS sequence"/>
</dbReference>
<sequence length="335" mass="37640">MSKTAYEIAATLKMLRNHHVVTERDRDFEALLADLLEVDEQGQLTHVPIRETGGTETRGITLIEGSGGGKTTTILRALRGCPPLQNNPETGLPRYLHVKVESPATLRSLGAELLRKLGVDTVSERAKVYEIRAMVRHRLAVMGISVLWLDEAHDMFKSATSAETDNMFKMLKSLMQGEHPVILVLSGTERLSLITSIDAQVNRRFSKLRPAELKFGVDNSRLKSLVEFYARKAELKAEIDEDTVVRLIHAGRHRFGRCVRILIGAIRCALQDGSDKLRQEHFEIAWGREEGCDIAQNVFAASDWQSIELADVDDEIYERERAAQQKKSRKKSKAA</sequence>
<dbReference type="RefSeq" id="WP_160114827.1">
    <property type="nucleotide sequence ID" value="NZ_FNVD01000001.1"/>
</dbReference>
<organism evidence="1 2">
    <name type="scientific">Jhaorihella thermophila</name>
    <dbReference type="NCBI Taxonomy" id="488547"/>
    <lineage>
        <taxon>Bacteria</taxon>
        <taxon>Pseudomonadati</taxon>
        <taxon>Pseudomonadota</taxon>
        <taxon>Alphaproteobacteria</taxon>
        <taxon>Rhodobacterales</taxon>
        <taxon>Paracoccaceae</taxon>
        <taxon>Jhaorihella</taxon>
    </lineage>
</organism>